<dbReference type="OrthoDB" id="10006218at2759"/>
<evidence type="ECO:0000313" key="3">
    <source>
        <dbReference type="Proteomes" id="UP000807716"/>
    </source>
</evidence>
<dbReference type="SUPFAM" id="SSF53335">
    <property type="entry name" value="S-adenosyl-L-methionine-dependent methyltransferases"/>
    <property type="match status" value="1"/>
</dbReference>
<protein>
    <recommendedName>
        <fullName evidence="1">Methyltransferase FkbM domain-containing protein</fullName>
    </recommendedName>
</protein>
<reference evidence="2" key="1">
    <citation type="journal article" date="2020" name="Fungal Divers.">
        <title>Resolving the Mortierellaceae phylogeny through synthesis of multi-gene phylogenetics and phylogenomics.</title>
        <authorList>
            <person name="Vandepol N."/>
            <person name="Liber J."/>
            <person name="Desiro A."/>
            <person name="Na H."/>
            <person name="Kennedy M."/>
            <person name="Barry K."/>
            <person name="Grigoriev I.V."/>
            <person name="Miller A.N."/>
            <person name="O'Donnell K."/>
            <person name="Stajich J.E."/>
            <person name="Bonito G."/>
        </authorList>
    </citation>
    <scope>NUCLEOTIDE SEQUENCE</scope>
    <source>
        <strain evidence="2">BC1065</strain>
    </source>
</reference>
<feature type="non-terminal residue" evidence="2">
    <location>
        <position position="1"/>
    </location>
</feature>
<accession>A0A9P6QFG1</accession>
<dbReference type="Proteomes" id="UP000807716">
    <property type="component" value="Unassembled WGS sequence"/>
</dbReference>
<evidence type="ECO:0000259" key="1">
    <source>
        <dbReference type="Pfam" id="PF05050"/>
    </source>
</evidence>
<proteinExistence type="predicted"/>
<keyword evidence="3" id="KW-1185">Reference proteome</keyword>
<organism evidence="2 3">
    <name type="scientific">Actinomortierella ambigua</name>
    <dbReference type="NCBI Taxonomy" id="1343610"/>
    <lineage>
        <taxon>Eukaryota</taxon>
        <taxon>Fungi</taxon>
        <taxon>Fungi incertae sedis</taxon>
        <taxon>Mucoromycota</taxon>
        <taxon>Mortierellomycotina</taxon>
        <taxon>Mortierellomycetes</taxon>
        <taxon>Mortierellales</taxon>
        <taxon>Mortierellaceae</taxon>
        <taxon>Actinomortierella</taxon>
    </lineage>
</organism>
<dbReference type="AlphaFoldDB" id="A0A9P6QFG1"/>
<name>A0A9P6QFG1_9FUNG</name>
<sequence>MYQQLMSPGGKVPNGVVPFVDSSPRAHHSAPHLAEVSTTPIGKQGARNMSSMNRTAVVGIALVISTLLFLTTSNQTQPHFRKDASIATMSHDQQGKPRYIFVDLGANRADSMEAFLKRPGAKFNYDFPKPSWANYEDAEIFLFEANPVFNAQLVNAKEAADEKGIKVEIFPSTVVDVKDGIREFYLDTVNGAHDYWGSSIYASHPDAVRSGARPTLLTGVNIATWLLRNTLPRDFVVVKMDIEGAEYEVVPHLADNQAWAVVDHLLVEWHGAEVGGGTPEEIKFRGDRAAAAAEKLKKEG</sequence>
<dbReference type="InterPro" id="IPR029063">
    <property type="entry name" value="SAM-dependent_MTases_sf"/>
</dbReference>
<evidence type="ECO:0000313" key="2">
    <source>
        <dbReference type="EMBL" id="KAG0266052.1"/>
    </source>
</evidence>
<dbReference type="PANTHER" id="PTHR44843:SF14">
    <property type="entry name" value="METHYLTRANSFERASE TYPE 11 DOMAIN-CONTAINING PROTEIN"/>
    <property type="match status" value="1"/>
</dbReference>
<comment type="caution">
    <text evidence="2">The sequence shown here is derived from an EMBL/GenBank/DDBJ whole genome shotgun (WGS) entry which is preliminary data.</text>
</comment>
<dbReference type="PANTHER" id="PTHR44843">
    <property type="entry name" value="METHYLTRANSFERASE"/>
    <property type="match status" value="1"/>
</dbReference>
<dbReference type="Pfam" id="PF05050">
    <property type="entry name" value="Methyltransf_21"/>
    <property type="match status" value="1"/>
</dbReference>
<dbReference type="InterPro" id="IPR006342">
    <property type="entry name" value="FkbM_mtfrase"/>
</dbReference>
<dbReference type="Gene3D" id="3.40.50.150">
    <property type="entry name" value="Vaccinia Virus protein VP39"/>
    <property type="match status" value="1"/>
</dbReference>
<dbReference type="EMBL" id="JAAAJB010000102">
    <property type="protein sequence ID" value="KAG0266052.1"/>
    <property type="molecule type" value="Genomic_DNA"/>
</dbReference>
<feature type="domain" description="Methyltransferase FkbM" evidence="1">
    <location>
        <begin position="140"/>
        <end position="271"/>
    </location>
</feature>
<gene>
    <name evidence="2" type="ORF">DFQ27_000183</name>
</gene>